<dbReference type="InterPro" id="IPR017871">
    <property type="entry name" value="ABC_transporter-like_CS"/>
</dbReference>
<dbReference type="RefSeq" id="WP_377720956.1">
    <property type="nucleotide sequence ID" value="NZ_JBHSAM010000033.1"/>
</dbReference>
<keyword evidence="3 5" id="KW-0067">ATP-binding</keyword>
<reference evidence="6" key="1">
    <citation type="journal article" date="2019" name="Int. J. Syst. Evol. Microbiol.">
        <title>The Global Catalogue of Microorganisms (GCM) 10K type strain sequencing project: providing services to taxonomists for standard genome sequencing and annotation.</title>
        <authorList>
            <consortium name="The Broad Institute Genomics Platform"/>
            <consortium name="The Broad Institute Genome Sequencing Center for Infectious Disease"/>
            <person name="Wu L."/>
            <person name="Ma J."/>
        </authorList>
    </citation>
    <scope>NUCLEOTIDE SEQUENCE [LARGE SCALE GENOMIC DNA]</scope>
    <source>
        <strain evidence="6">IBRC-M 10987</strain>
    </source>
</reference>
<sequence>MDAEHNGNQPLIRIEQLNKQYKMGGEIVHALSEISLEIAHGDMLAIIGPSGSGKSTLMNVIGCLDSPTSGSYWMDGEEVSRLRENRLAEIRNRKIGFIFQNFNLLNKLTALENVELPLIYRGMPAKQRKDAAMEALAKVGLDSRSKHRPNELSGGQQQRVAIARALAGNPPILLADEPTGALDTKTGVEVMGLIKELNASGHTIILITHDLSIAQQAGRVVRIQDGRISEEGGGAGAYRASV</sequence>
<dbReference type="PANTHER" id="PTHR24220">
    <property type="entry name" value="IMPORT ATP-BINDING PROTEIN"/>
    <property type="match status" value="1"/>
</dbReference>
<dbReference type="InterPro" id="IPR003439">
    <property type="entry name" value="ABC_transporter-like_ATP-bd"/>
</dbReference>
<name>A0ABV8K8M1_9BACL</name>
<dbReference type="SUPFAM" id="SSF52540">
    <property type="entry name" value="P-loop containing nucleoside triphosphate hydrolases"/>
    <property type="match status" value="1"/>
</dbReference>
<evidence type="ECO:0000256" key="3">
    <source>
        <dbReference type="ARBA" id="ARBA00022840"/>
    </source>
</evidence>
<accession>A0ABV8K8M1</accession>
<keyword evidence="1" id="KW-0813">Transport</keyword>
<dbReference type="PANTHER" id="PTHR24220:SF86">
    <property type="entry name" value="ABC TRANSPORTER ABCH.1"/>
    <property type="match status" value="1"/>
</dbReference>
<evidence type="ECO:0000256" key="2">
    <source>
        <dbReference type="ARBA" id="ARBA00022741"/>
    </source>
</evidence>
<dbReference type="Proteomes" id="UP001595715">
    <property type="component" value="Unassembled WGS sequence"/>
</dbReference>
<dbReference type="InterPro" id="IPR003593">
    <property type="entry name" value="AAA+_ATPase"/>
</dbReference>
<comment type="caution">
    <text evidence="5">The sequence shown here is derived from an EMBL/GenBank/DDBJ whole genome shotgun (WGS) entry which is preliminary data.</text>
</comment>
<evidence type="ECO:0000313" key="5">
    <source>
        <dbReference type="EMBL" id="MFC4102336.1"/>
    </source>
</evidence>
<dbReference type="Gene3D" id="3.40.50.300">
    <property type="entry name" value="P-loop containing nucleotide triphosphate hydrolases"/>
    <property type="match status" value="1"/>
</dbReference>
<gene>
    <name evidence="5" type="ORF">ACFOZ8_22215</name>
</gene>
<dbReference type="InterPro" id="IPR017911">
    <property type="entry name" value="MacB-like_ATP-bd"/>
</dbReference>
<evidence type="ECO:0000313" key="6">
    <source>
        <dbReference type="Proteomes" id="UP001595715"/>
    </source>
</evidence>
<dbReference type="Pfam" id="PF00005">
    <property type="entry name" value="ABC_tran"/>
    <property type="match status" value="1"/>
</dbReference>
<evidence type="ECO:0000256" key="1">
    <source>
        <dbReference type="ARBA" id="ARBA00022448"/>
    </source>
</evidence>
<organism evidence="5 6">
    <name type="scientific">Paenibacillus xanthanilyticus</name>
    <dbReference type="NCBI Taxonomy" id="1783531"/>
    <lineage>
        <taxon>Bacteria</taxon>
        <taxon>Bacillati</taxon>
        <taxon>Bacillota</taxon>
        <taxon>Bacilli</taxon>
        <taxon>Bacillales</taxon>
        <taxon>Paenibacillaceae</taxon>
        <taxon>Paenibacillus</taxon>
    </lineage>
</organism>
<dbReference type="GO" id="GO:0005524">
    <property type="term" value="F:ATP binding"/>
    <property type="evidence" value="ECO:0007669"/>
    <property type="project" value="UniProtKB-KW"/>
</dbReference>
<dbReference type="EMBL" id="JBHSAM010000033">
    <property type="protein sequence ID" value="MFC4102336.1"/>
    <property type="molecule type" value="Genomic_DNA"/>
</dbReference>
<dbReference type="SMART" id="SM00382">
    <property type="entry name" value="AAA"/>
    <property type="match status" value="1"/>
</dbReference>
<dbReference type="PROSITE" id="PS50893">
    <property type="entry name" value="ABC_TRANSPORTER_2"/>
    <property type="match status" value="1"/>
</dbReference>
<dbReference type="InterPro" id="IPR015854">
    <property type="entry name" value="ABC_transpr_LolD-like"/>
</dbReference>
<dbReference type="PROSITE" id="PS00211">
    <property type="entry name" value="ABC_TRANSPORTER_1"/>
    <property type="match status" value="1"/>
</dbReference>
<proteinExistence type="predicted"/>
<keyword evidence="2" id="KW-0547">Nucleotide-binding</keyword>
<keyword evidence="6" id="KW-1185">Reference proteome</keyword>
<protein>
    <submittedName>
        <fullName evidence="5">ABC transporter ATP-binding protein</fullName>
    </submittedName>
</protein>
<evidence type="ECO:0000259" key="4">
    <source>
        <dbReference type="PROSITE" id="PS50893"/>
    </source>
</evidence>
<dbReference type="CDD" id="cd03255">
    <property type="entry name" value="ABC_MJ0796_LolCDE_FtsE"/>
    <property type="match status" value="1"/>
</dbReference>
<dbReference type="InterPro" id="IPR027417">
    <property type="entry name" value="P-loop_NTPase"/>
</dbReference>
<feature type="domain" description="ABC transporter" evidence="4">
    <location>
        <begin position="12"/>
        <end position="242"/>
    </location>
</feature>